<feature type="binding site" evidence="13">
    <location>
        <position position="254"/>
    </location>
    <ligand>
        <name>Zn(2+)</name>
        <dbReference type="ChEBI" id="CHEBI:29105"/>
        <label>2</label>
    </ligand>
</feature>
<dbReference type="EMBL" id="CAJFCV020000006">
    <property type="protein sequence ID" value="CAG9130477.1"/>
    <property type="molecule type" value="Genomic_DNA"/>
</dbReference>
<keyword evidence="9" id="KW-0325">Glycoprotein</keyword>
<evidence type="ECO:0000256" key="9">
    <source>
        <dbReference type="ARBA" id="ARBA00023180"/>
    </source>
</evidence>
<dbReference type="PIRSF" id="PIRSF000948">
    <property type="entry name" value="Sphingomy_PDE"/>
    <property type="match status" value="1"/>
</dbReference>
<keyword evidence="8 14" id="KW-1015">Disulfide bond</keyword>
<evidence type="ECO:0000256" key="4">
    <source>
        <dbReference type="ARBA" id="ARBA00022723"/>
    </source>
</evidence>
<evidence type="ECO:0000256" key="12">
    <source>
        <dbReference type="PIRNR" id="PIRNR000948"/>
    </source>
</evidence>
<dbReference type="PANTHER" id="PTHR10340">
    <property type="entry name" value="SPHINGOMYELIN PHOSPHODIESTERASE"/>
    <property type="match status" value="1"/>
</dbReference>
<name>A0A1I7SF83_BURXY</name>
<feature type="disulfide bond" evidence="14">
    <location>
        <begin position="526"/>
        <end position="530"/>
    </location>
</feature>
<keyword evidence="6 12" id="KW-0378">Hydrolase</keyword>
<evidence type="ECO:0000256" key="15">
    <source>
        <dbReference type="SAM" id="SignalP"/>
    </source>
</evidence>
<proteinExistence type="inferred from homology"/>
<dbReference type="GO" id="GO:0005615">
    <property type="term" value="C:extracellular space"/>
    <property type="evidence" value="ECO:0007669"/>
    <property type="project" value="TreeGrafter"/>
</dbReference>
<reference evidence="17" key="2">
    <citation type="submission" date="2020-09" db="EMBL/GenBank/DDBJ databases">
        <authorList>
            <person name="Kikuchi T."/>
        </authorList>
    </citation>
    <scope>NUCLEOTIDE SEQUENCE</scope>
    <source>
        <strain evidence="17">Ka4C1</strain>
    </source>
</reference>
<dbReference type="Pfam" id="PF19272">
    <property type="entry name" value="ASMase_C"/>
    <property type="match status" value="1"/>
</dbReference>
<evidence type="ECO:0000256" key="2">
    <source>
        <dbReference type="ARBA" id="ARBA00008234"/>
    </source>
</evidence>
<evidence type="ECO:0000256" key="13">
    <source>
        <dbReference type="PIRSR" id="PIRSR000948-1"/>
    </source>
</evidence>
<evidence type="ECO:0000313" key="20">
    <source>
        <dbReference type="WBParaSite" id="BXY_1169500.1"/>
    </source>
</evidence>
<dbReference type="SUPFAM" id="SSF47862">
    <property type="entry name" value="Saposin"/>
    <property type="match status" value="1"/>
</dbReference>
<feature type="disulfide bond" evidence="14">
    <location>
        <begin position="25"/>
        <end position="90"/>
    </location>
</feature>
<dbReference type="SMR" id="A0A1I7SF83"/>
<feature type="binding site" evidence="13">
    <location>
        <position position="397"/>
    </location>
    <ligand>
        <name>Zn(2+)</name>
        <dbReference type="ChEBI" id="CHEBI:29105"/>
        <label>1</label>
    </ligand>
</feature>
<dbReference type="InterPro" id="IPR029052">
    <property type="entry name" value="Metallo-depent_PP-like"/>
</dbReference>
<evidence type="ECO:0000256" key="8">
    <source>
        <dbReference type="ARBA" id="ARBA00023157"/>
    </source>
</evidence>
<evidence type="ECO:0000256" key="7">
    <source>
        <dbReference type="ARBA" id="ARBA00022833"/>
    </source>
</evidence>
<keyword evidence="10 12" id="KW-0326">Glycosidase</keyword>
<dbReference type="InterPro" id="IPR004843">
    <property type="entry name" value="Calcineurin-like_PHP"/>
</dbReference>
<dbReference type="GO" id="GO:0061750">
    <property type="term" value="F:acid sphingomyelin phosphodiesterase activity"/>
    <property type="evidence" value="ECO:0007669"/>
    <property type="project" value="TreeGrafter"/>
</dbReference>
<evidence type="ECO:0000256" key="10">
    <source>
        <dbReference type="ARBA" id="ARBA00023295"/>
    </source>
</evidence>
<keyword evidence="3" id="KW-0964">Secreted</keyword>
<dbReference type="OrthoDB" id="282973at2759"/>
<feature type="domain" description="Saposin B-type" evidence="16">
    <location>
        <begin position="18"/>
        <end position="101"/>
    </location>
</feature>
<feature type="binding site" evidence="13">
    <location>
        <position position="395"/>
    </location>
    <ligand>
        <name>Zn(2+)</name>
        <dbReference type="ChEBI" id="CHEBI:29105"/>
        <label>2</label>
    </ligand>
</feature>
<dbReference type="SUPFAM" id="SSF56300">
    <property type="entry name" value="Metallo-dependent phosphatases"/>
    <property type="match status" value="1"/>
</dbReference>
<feature type="binding site" evidence="13">
    <location>
        <position position="214"/>
    </location>
    <ligand>
        <name>Zn(2+)</name>
        <dbReference type="ChEBI" id="CHEBI:29105"/>
        <label>1</label>
    </ligand>
</feature>
<gene>
    <name evidence="17" type="ORF">BXYJ_LOCUS14685</name>
</gene>
<keyword evidence="4 13" id="KW-0479">Metal-binding</keyword>
<feature type="disulfide bond" evidence="14">
    <location>
        <begin position="53"/>
        <end position="64"/>
    </location>
</feature>
<dbReference type="InterPro" id="IPR008139">
    <property type="entry name" value="SaposinB_dom"/>
</dbReference>
<keyword evidence="7 13" id="KW-0862">Zinc</keyword>
<evidence type="ECO:0000313" key="17">
    <source>
        <dbReference type="EMBL" id="CAD5234594.1"/>
    </source>
</evidence>
<feature type="disulfide bond" evidence="14">
    <location>
        <begin position="155"/>
        <end position="160"/>
    </location>
</feature>
<dbReference type="GO" id="GO:0016798">
    <property type="term" value="F:hydrolase activity, acting on glycosyl bonds"/>
    <property type="evidence" value="ECO:0007669"/>
    <property type="project" value="UniProtKB-KW"/>
</dbReference>
<comment type="cofactor">
    <cofactor evidence="13">
        <name>Zn(2+)</name>
        <dbReference type="ChEBI" id="CHEBI:29105"/>
    </cofactor>
    <text evidence="13">Binds 2 Zn(2+) ions per subunit.</text>
</comment>
<feature type="disulfide bond" evidence="14">
    <location>
        <begin position="536"/>
        <end position="548"/>
    </location>
</feature>
<organism evidence="18 20">
    <name type="scientific">Bursaphelenchus xylophilus</name>
    <name type="common">Pinewood nematode worm</name>
    <name type="synonym">Aphelenchoides xylophilus</name>
    <dbReference type="NCBI Taxonomy" id="6326"/>
    <lineage>
        <taxon>Eukaryota</taxon>
        <taxon>Metazoa</taxon>
        <taxon>Ecdysozoa</taxon>
        <taxon>Nematoda</taxon>
        <taxon>Chromadorea</taxon>
        <taxon>Rhabditida</taxon>
        <taxon>Tylenchina</taxon>
        <taxon>Tylenchomorpha</taxon>
        <taxon>Aphelenchoidea</taxon>
        <taxon>Aphelenchoididae</taxon>
        <taxon>Bursaphelenchus</taxon>
    </lineage>
</organism>
<dbReference type="GO" id="GO:0016020">
    <property type="term" value="C:membrane"/>
    <property type="evidence" value="ECO:0007669"/>
    <property type="project" value="GOC"/>
</dbReference>
<dbReference type="AlphaFoldDB" id="A0A1I7SF83"/>
<dbReference type="InterPro" id="IPR011001">
    <property type="entry name" value="Saposin-like"/>
</dbReference>
<keyword evidence="5 15" id="KW-0732">Signal</keyword>
<dbReference type="CDD" id="cd00842">
    <property type="entry name" value="MPP_ASMase"/>
    <property type="match status" value="1"/>
</dbReference>
<dbReference type="WBParaSite" id="BXY_1169500.1">
    <property type="protein sequence ID" value="BXY_1169500.1"/>
    <property type="gene ID" value="BXY_1169500"/>
</dbReference>
<feature type="disulfide bond" evidence="14">
    <location>
        <begin position="161"/>
        <end position="185"/>
    </location>
</feature>
<dbReference type="EC" id="3.1.4.12" evidence="12"/>
<dbReference type="InterPro" id="IPR045473">
    <property type="entry name" value="ASM_C"/>
</dbReference>
<comment type="subcellular location">
    <subcellularLocation>
        <location evidence="1">Secreted</location>
    </subcellularLocation>
</comment>
<dbReference type="GO" id="GO:0046872">
    <property type="term" value="F:metal ion binding"/>
    <property type="evidence" value="ECO:0007669"/>
    <property type="project" value="UniProtKB-KW"/>
</dbReference>
<evidence type="ECO:0000256" key="11">
    <source>
        <dbReference type="ARBA" id="ARBA00047268"/>
    </source>
</evidence>
<feature type="binding site" evidence="13">
    <location>
        <position position="142"/>
    </location>
    <ligand>
        <name>Zn(2+)</name>
        <dbReference type="ChEBI" id="CHEBI:29105"/>
        <label>1</label>
    </ligand>
</feature>
<evidence type="ECO:0000256" key="1">
    <source>
        <dbReference type="ARBA" id="ARBA00004613"/>
    </source>
</evidence>
<accession>A0A1I7SF83</accession>
<feature type="disulfide bond" evidence="14">
    <location>
        <begin position="22"/>
        <end position="97"/>
    </location>
</feature>
<sequence length="581" mass="66570">MRASLLILLLSVQLINSEDLACKSCKFVVSELEKIFEKDLVKECIQPLISFLCERFHIQTHNICKGITSTFKEEFLYVIKELISKPQHVCGLLLKDCDHEDNPLYSNWTIPIPGNKPQKNDRKPPKDTIGPTLRVLHITDLHIDLEYAVGTEVDCGEPMCCRWPKERSMKPLKSPAGYWGSVGNCDSPLWTVENMLKHASTKQGRIDYIVVAGDLESHADWEYSKEGHLETINILFPLFNKYFPRTPLYFSLGNHEGYPVDNVAPHSVPEKFQMTWLYDAMLKHFGRWLTVKDQNSFRYNACFSTLIAPKLRLISLNSILGDNMNFFLYLNQTDPDGTMTWFASELLQAEKRGEKVQILAHLPAGAGEMFEQWAINYYRLVNRFEDTIVGQFVGHTHKSQVYLTFEDPEDATSRPTSVSYSGPSATPYDGVNPGYRIYTIDGVRNNSTYKIIDFADYYLDLIEANANYSYKDMAPWKALYTSVKKEYNMASLEPEEWMKLVHKMPNDHQFMRRFEKNVYRRDLGPCDAGCVQDRVCQMVTSHHSKALCQSVRGNIEGDSSPSPPPRLSLPSLRSFLTKCPV</sequence>
<dbReference type="Pfam" id="PF00149">
    <property type="entry name" value="Metallophos"/>
    <property type="match status" value="1"/>
</dbReference>
<feature type="binding site" evidence="13">
    <location>
        <position position="140"/>
    </location>
    <ligand>
        <name>Zn(2+)</name>
        <dbReference type="ChEBI" id="CHEBI:29105"/>
        <label>1</label>
    </ligand>
</feature>
<dbReference type="InterPro" id="IPR011160">
    <property type="entry name" value="Sphingomy_PDE"/>
</dbReference>
<dbReference type="PANTHER" id="PTHR10340:SF31">
    <property type="entry name" value="SPHINGOMYELIN PHOSPHODIESTERASE ASM-3-RELATED"/>
    <property type="match status" value="1"/>
</dbReference>
<evidence type="ECO:0000256" key="14">
    <source>
        <dbReference type="PIRSR" id="PIRSR000948-2"/>
    </source>
</evidence>
<comment type="catalytic activity">
    <reaction evidence="11">
        <text>a sphingomyelin + H2O = phosphocholine + an N-acylsphing-4-enine + H(+)</text>
        <dbReference type="Rhea" id="RHEA:19253"/>
        <dbReference type="ChEBI" id="CHEBI:15377"/>
        <dbReference type="ChEBI" id="CHEBI:15378"/>
        <dbReference type="ChEBI" id="CHEBI:17636"/>
        <dbReference type="ChEBI" id="CHEBI:52639"/>
        <dbReference type="ChEBI" id="CHEBI:295975"/>
        <dbReference type="EC" id="3.1.4.12"/>
    </reaction>
    <physiologicalReaction direction="left-to-right" evidence="11">
        <dbReference type="Rhea" id="RHEA:19254"/>
    </physiologicalReaction>
</comment>
<feature type="binding site" evidence="13">
    <location>
        <position position="214"/>
    </location>
    <ligand>
        <name>Zn(2+)</name>
        <dbReference type="ChEBI" id="CHEBI:29105"/>
        <label>2</label>
    </ligand>
</feature>
<dbReference type="Proteomes" id="UP000659654">
    <property type="component" value="Unassembled WGS sequence"/>
</dbReference>
<comment type="function">
    <text evidence="12">Converts sphingomyelin to ceramide.</text>
</comment>
<keyword evidence="19" id="KW-1185">Reference proteome</keyword>
<feature type="binding site" evidence="13">
    <location>
        <position position="361"/>
    </location>
    <ligand>
        <name>Zn(2+)</name>
        <dbReference type="ChEBI" id="CHEBI:29105"/>
        <label>2</label>
    </ligand>
</feature>
<feature type="chain" id="PRO_5035399877" description="Sphingomyelin phosphodiesterase" evidence="15">
    <location>
        <begin position="18"/>
        <end position="581"/>
    </location>
</feature>
<dbReference type="Proteomes" id="UP000095284">
    <property type="component" value="Unplaced"/>
</dbReference>
<evidence type="ECO:0000256" key="6">
    <source>
        <dbReference type="ARBA" id="ARBA00022801"/>
    </source>
</evidence>
<dbReference type="EMBL" id="CAJFDI010000006">
    <property type="protein sequence ID" value="CAD5234594.1"/>
    <property type="molecule type" value="Genomic_DNA"/>
</dbReference>
<evidence type="ECO:0000256" key="5">
    <source>
        <dbReference type="ARBA" id="ARBA00022729"/>
    </source>
</evidence>
<feature type="signal peptide" evidence="15">
    <location>
        <begin position="1"/>
        <end position="17"/>
    </location>
</feature>
<dbReference type="Gene3D" id="1.10.225.10">
    <property type="entry name" value="Saposin-like"/>
    <property type="match status" value="1"/>
</dbReference>
<reference evidence="20" key="1">
    <citation type="submission" date="2016-11" db="UniProtKB">
        <authorList>
            <consortium name="WormBaseParasite"/>
        </authorList>
    </citation>
    <scope>IDENTIFICATION</scope>
</reference>
<dbReference type="PROSITE" id="PS50015">
    <property type="entry name" value="SAP_B"/>
    <property type="match status" value="1"/>
</dbReference>
<comment type="similarity">
    <text evidence="2 12">Belongs to the acid sphingomyelinase family.</text>
</comment>
<dbReference type="InterPro" id="IPR041805">
    <property type="entry name" value="ASMase/PPN1_MPP"/>
</dbReference>
<protein>
    <recommendedName>
        <fullName evidence="12">Sphingomyelin phosphodiesterase</fullName>
        <ecNumber evidence="12">3.1.4.12</ecNumber>
    </recommendedName>
</protein>
<dbReference type="GO" id="GO:0046513">
    <property type="term" value="P:ceramide biosynthetic process"/>
    <property type="evidence" value="ECO:0007669"/>
    <property type="project" value="TreeGrafter"/>
</dbReference>
<dbReference type="Gene3D" id="3.60.21.10">
    <property type="match status" value="1"/>
</dbReference>
<dbReference type="Proteomes" id="UP000582659">
    <property type="component" value="Unassembled WGS sequence"/>
</dbReference>
<dbReference type="SMART" id="SM00741">
    <property type="entry name" value="SapB"/>
    <property type="match status" value="1"/>
</dbReference>
<evidence type="ECO:0000313" key="19">
    <source>
        <dbReference type="Proteomes" id="UP000659654"/>
    </source>
</evidence>
<evidence type="ECO:0000313" key="18">
    <source>
        <dbReference type="Proteomes" id="UP000095284"/>
    </source>
</evidence>
<dbReference type="GO" id="GO:0005764">
    <property type="term" value="C:lysosome"/>
    <property type="evidence" value="ECO:0007669"/>
    <property type="project" value="TreeGrafter"/>
</dbReference>
<evidence type="ECO:0000259" key="16">
    <source>
        <dbReference type="PROSITE" id="PS50015"/>
    </source>
</evidence>
<evidence type="ECO:0000256" key="3">
    <source>
        <dbReference type="ARBA" id="ARBA00022525"/>
    </source>
</evidence>
<dbReference type="GO" id="GO:0006685">
    <property type="term" value="P:sphingomyelin catabolic process"/>
    <property type="evidence" value="ECO:0007669"/>
    <property type="project" value="UniProtKB-UniRule"/>
</dbReference>